<keyword evidence="9" id="KW-1185">Reference proteome</keyword>
<dbReference type="Pfam" id="PF16708">
    <property type="entry name" value="LppA"/>
    <property type="match status" value="1"/>
</dbReference>
<dbReference type="AlphaFoldDB" id="A0A378TF78"/>
<keyword evidence="4" id="KW-0472">Membrane</keyword>
<keyword evidence="3 7" id="KW-0732">Signal</keyword>
<organism evidence="8 9">
    <name type="scientific">Mycolicibacterium tokaiense</name>
    <dbReference type="NCBI Taxonomy" id="39695"/>
    <lineage>
        <taxon>Bacteria</taxon>
        <taxon>Bacillati</taxon>
        <taxon>Actinomycetota</taxon>
        <taxon>Actinomycetes</taxon>
        <taxon>Mycobacteriales</taxon>
        <taxon>Mycobacteriaceae</taxon>
        <taxon>Mycolicibacterium</taxon>
    </lineage>
</organism>
<feature type="signal peptide" evidence="7">
    <location>
        <begin position="1"/>
        <end position="30"/>
    </location>
</feature>
<dbReference type="RefSeq" id="WP_163908167.1">
    <property type="nucleotide sequence ID" value="NZ_AP022600.1"/>
</dbReference>
<reference evidence="8 9" key="1">
    <citation type="submission" date="2018-06" db="EMBL/GenBank/DDBJ databases">
        <authorList>
            <consortium name="Pathogen Informatics"/>
            <person name="Doyle S."/>
        </authorList>
    </citation>
    <scope>NUCLEOTIDE SEQUENCE [LARGE SCALE GENOMIC DNA]</scope>
    <source>
        <strain evidence="8 9">NCTC10821</strain>
    </source>
</reference>
<name>A0A378TF78_9MYCO</name>
<proteinExistence type="predicted"/>
<evidence type="ECO:0000256" key="1">
    <source>
        <dbReference type="ARBA" id="ARBA00004193"/>
    </source>
</evidence>
<evidence type="ECO:0000256" key="7">
    <source>
        <dbReference type="SAM" id="SignalP"/>
    </source>
</evidence>
<keyword evidence="6 8" id="KW-0449">Lipoprotein</keyword>
<dbReference type="GO" id="GO:0005886">
    <property type="term" value="C:plasma membrane"/>
    <property type="evidence" value="ECO:0007669"/>
    <property type="project" value="UniProtKB-SubCell"/>
</dbReference>
<evidence type="ECO:0000313" key="9">
    <source>
        <dbReference type="Proteomes" id="UP000254978"/>
    </source>
</evidence>
<evidence type="ECO:0000256" key="3">
    <source>
        <dbReference type="ARBA" id="ARBA00022729"/>
    </source>
</evidence>
<feature type="chain" id="PRO_5016573630" evidence="7">
    <location>
        <begin position="31"/>
        <end position="231"/>
    </location>
</feature>
<dbReference type="EMBL" id="UGQT01000001">
    <property type="protein sequence ID" value="STZ58463.1"/>
    <property type="molecule type" value="Genomic_DNA"/>
</dbReference>
<evidence type="ECO:0000256" key="4">
    <source>
        <dbReference type="ARBA" id="ARBA00023136"/>
    </source>
</evidence>
<keyword evidence="5" id="KW-0564">Palmitate</keyword>
<evidence type="ECO:0000256" key="6">
    <source>
        <dbReference type="ARBA" id="ARBA00023288"/>
    </source>
</evidence>
<accession>A0A378TF78</accession>
<evidence type="ECO:0000256" key="2">
    <source>
        <dbReference type="ARBA" id="ARBA00022475"/>
    </source>
</evidence>
<keyword evidence="2" id="KW-1003">Cell membrane</keyword>
<dbReference type="PROSITE" id="PS51257">
    <property type="entry name" value="PROKAR_LIPOPROTEIN"/>
    <property type="match status" value="1"/>
</dbReference>
<protein>
    <submittedName>
        <fullName evidence="8">Putative lipoprotein</fullName>
    </submittedName>
</protein>
<evidence type="ECO:0000256" key="5">
    <source>
        <dbReference type="ARBA" id="ARBA00023139"/>
    </source>
</evidence>
<sequence>MRLVTPLPRTLLTVALAVGMALGSAGCVDARDVDPAAKPDEAELNRLQETVNARPDLETVQAELRTLRAQVQHAINRIEPGMVLPDVPTDDPGQPPPGRLQACLEPFNHTVGRRYRSGEFVTAGGSFDLAQWEQLVADMTPVFDAAGFSYDSERYGPPGSDHRNASQVRDDGVRIEFLGSVRENGPVLFGYDIACNLPAAWRIGPLPADEYATIAPGAHYPYLYGDGREDS</sequence>
<dbReference type="InterPro" id="IPR032018">
    <property type="entry name" value="LppA/LppB/LprP"/>
</dbReference>
<comment type="subcellular location">
    <subcellularLocation>
        <location evidence="1">Cell membrane</location>
        <topology evidence="1">Lipid-anchor</topology>
    </subcellularLocation>
</comment>
<gene>
    <name evidence="8" type="ORF">NCTC10821_01976</name>
</gene>
<dbReference type="Gene3D" id="3.30.2030.20">
    <property type="match status" value="1"/>
</dbReference>
<dbReference type="Proteomes" id="UP000254978">
    <property type="component" value="Unassembled WGS sequence"/>
</dbReference>
<evidence type="ECO:0000313" key="8">
    <source>
        <dbReference type="EMBL" id="STZ58463.1"/>
    </source>
</evidence>